<protein>
    <submittedName>
        <fullName evidence="2">Uncharacterized protein</fullName>
    </submittedName>
</protein>
<dbReference type="OrthoDB" id="883835at2"/>
<evidence type="ECO:0000313" key="3">
    <source>
        <dbReference type="Proteomes" id="UP000183947"/>
    </source>
</evidence>
<evidence type="ECO:0000313" key="2">
    <source>
        <dbReference type="EMBL" id="SHL14341.1"/>
    </source>
</evidence>
<feature type="chain" id="PRO_5013020087" evidence="1">
    <location>
        <begin position="19"/>
        <end position="161"/>
    </location>
</feature>
<dbReference type="EMBL" id="FRAS01000010">
    <property type="protein sequence ID" value="SHL14341.1"/>
    <property type="molecule type" value="Genomic_DNA"/>
</dbReference>
<reference evidence="3" key="1">
    <citation type="submission" date="2016-11" db="EMBL/GenBank/DDBJ databases">
        <authorList>
            <person name="Varghese N."/>
            <person name="Submissions S."/>
        </authorList>
    </citation>
    <scope>NUCLEOTIDE SEQUENCE [LARGE SCALE GENOMIC DNA]</scope>
    <source>
        <strain evidence="3">DSM 18569</strain>
    </source>
</reference>
<dbReference type="RefSeq" id="WP_073284563.1">
    <property type="nucleotide sequence ID" value="NZ_FRAS01000010.1"/>
</dbReference>
<sequence>MRLSFLSLSAALLLSGLAACTGSQTASEADTPATGRAEAVAPGGLNLPLLVGRNIDQVRRSLGTPRETKDQKIGLEPTAEQMKATKGEDWVNTFEKNGTTIVATYNARTRKVNNLVVLGSDEDELMRRANLSLTDASYTVQPITDPQNPGSTVGLRVTKNN</sequence>
<feature type="signal peptide" evidence="1">
    <location>
        <begin position="1"/>
        <end position="18"/>
    </location>
</feature>
<name>A0A1M6Y823_9BACT</name>
<dbReference type="AlphaFoldDB" id="A0A1M6Y823"/>
<evidence type="ECO:0000256" key="1">
    <source>
        <dbReference type="SAM" id="SignalP"/>
    </source>
</evidence>
<proteinExistence type="predicted"/>
<dbReference type="PROSITE" id="PS51257">
    <property type="entry name" value="PROKAR_LIPOPROTEIN"/>
    <property type="match status" value="1"/>
</dbReference>
<keyword evidence="3" id="KW-1185">Reference proteome</keyword>
<organism evidence="2 3">
    <name type="scientific">Hymenobacter psychrotolerans DSM 18569</name>
    <dbReference type="NCBI Taxonomy" id="1121959"/>
    <lineage>
        <taxon>Bacteria</taxon>
        <taxon>Pseudomonadati</taxon>
        <taxon>Bacteroidota</taxon>
        <taxon>Cytophagia</taxon>
        <taxon>Cytophagales</taxon>
        <taxon>Hymenobacteraceae</taxon>
        <taxon>Hymenobacter</taxon>
    </lineage>
</organism>
<dbReference type="Proteomes" id="UP000183947">
    <property type="component" value="Unassembled WGS sequence"/>
</dbReference>
<gene>
    <name evidence="2" type="ORF">SAMN02746009_02219</name>
</gene>
<keyword evidence="1" id="KW-0732">Signal</keyword>
<accession>A0A1M6Y823</accession>